<dbReference type="PANTHER" id="PTHR33281:SF19">
    <property type="entry name" value="VOLTAGE-DEPENDENT ANION CHANNEL-FORMING PROTEIN YNEE"/>
    <property type="match status" value="1"/>
</dbReference>
<comment type="subcellular location">
    <subcellularLocation>
        <location evidence="1">Cell membrane</location>
        <topology evidence="1">Multi-pass membrane protein</topology>
    </subcellularLocation>
</comment>
<feature type="compositionally biased region" description="Low complexity" evidence="8">
    <location>
        <begin position="1"/>
        <end position="12"/>
    </location>
</feature>
<dbReference type="Pfam" id="PF25539">
    <property type="entry name" value="Bestrophin_2"/>
    <property type="match status" value="1"/>
</dbReference>
<evidence type="ECO:0000256" key="4">
    <source>
        <dbReference type="ARBA" id="ARBA00022692"/>
    </source>
</evidence>
<sequence>MSEDGAAPAQAAYHHHHHPPRAQAGPPAIDTISSTSDANNADDEYPLSPRGASTPNPFSRRRQTGLDIDDYFSGPRDISKHSKWPLFMQMHGSILPKMIIPLLVVGIWASLITCLTMLLGPEVNLGISSILLTITGFVVGLSLSFRTSTAYERYAEGRRYWAQLIKECQTLGRCIWIHAREREGSEKKDILGKLTAMNLLVAFAVSVKHKLRFEPYTFYDDIEVLVEHLDTFAEAATKDMQRPRNKNMFKKVGESLGVSFAQSNPRKEMKKAQAPLGNLPLEILNYLAAYIDELALNNQLPIPMHQTGAYNGIQSLNDVLTGTERVANTPLPIAYAIAIQQITWLYVFLLPFQLVGQLQWITIPASVAAAVIILSILFISREVENPFGNDVNDLPLDLFCAQVVQDLETISARPRPRWGDWVENPDNKVLYPHSESGYDVWAARPETAIRRALRNRPHNNFVQGGPEVVALDGALNIAAKNAGSASSTAYEKGDNNV</sequence>
<dbReference type="InterPro" id="IPR044669">
    <property type="entry name" value="YneE/VCCN1/2-like"/>
</dbReference>
<keyword evidence="4 9" id="KW-0812">Transmembrane</keyword>
<keyword evidence="7 9" id="KW-0472">Membrane</keyword>
<feature type="transmembrane region" description="Helical" evidence="9">
    <location>
        <begin position="125"/>
        <end position="145"/>
    </location>
</feature>
<accession>A0AAN9YTX5</accession>
<dbReference type="GO" id="GO:0005254">
    <property type="term" value="F:chloride channel activity"/>
    <property type="evidence" value="ECO:0007669"/>
    <property type="project" value="InterPro"/>
</dbReference>
<reference evidence="10 11" key="1">
    <citation type="submission" date="2024-02" db="EMBL/GenBank/DDBJ databases">
        <title>De novo assembly and annotation of 12 fungi associated with fruit tree decline syndrome in Ontario, Canada.</title>
        <authorList>
            <person name="Sulman M."/>
            <person name="Ellouze W."/>
            <person name="Ilyukhin E."/>
        </authorList>
    </citation>
    <scope>NUCLEOTIDE SEQUENCE [LARGE SCALE GENOMIC DNA]</scope>
    <source>
        <strain evidence="10 11">M11/M66-122</strain>
    </source>
</reference>
<dbReference type="EMBL" id="JAKJXP020000020">
    <property type="protein sequence ID" value="KAK7754502.1"/>
    <property type="molecule type" value="Genomic_DNA"/>
</dbReference>
<evidence type="ECO:0000256" key="1">
    <source>
        <dbReference type="ARBA" id="ARBA00004651"/>
    </source>
</evidence>
<feature type="transmembrane region" description="Helical" evidence="9">
    <location>
        <begin position="333"/>
        <end position="352"/>
    </location>
</feature>
<keyword evidence="11" id="KW-1185">Reference proteome</keyword>
<evidence type="ECO:0000256" key="9">
    <source>
        <dbReference type="SAM" id="Phobius"/>
    </source>
</evidence>
<evidence type="ECO:0000256" key="8">
    <source>
        <dbReference type="SAM" id="MobiDB-lite"/>
    </source>
</evidence>
<evidence type="ECO:0000256" key="6">
    <source>
        <dbReference type="ARBA" id="ARBA00023065"/>
    </source>
</evidence>
<name>A0AAN9YTX5_9PEZI</name>
<gene>
    <name evidence="10" type="ORF">SLS62_003522</name>
</gene>
<evidence type="ECO:0000313" key="11">
    <source>
        <dbReference type="Proteomes" id="UP001320420"/>
    </source>
</evidence>
<dbReference type="GO" id="GO:0005886">
    <property type="term" value="C:plasma membrane"/>
    <property type="evidence" value="ECO:0007669"/>
    <property type="project" value="UniProtKB-SubCell"/>
</dbReference>
<keyword evidence="2" id="KW-0813">Transport</keyword>
<comment type="caution">
    <text evidence="10">The sequence shown here is derived from an EMBL/GenBank/DDBJ whole genome shotgun (WGS) entry which is preliminary data.</text>
</comment>
<dbReference type="Proteomes" id="UP001320420">
    <property type="component" value="Unassembled WGS sequence"/>
</dbReference>
<evidence type="ECO:0000256" key="3">
    <source>
        <dbReference type="ARBA" id="ARBA00022475"/>
    </source>
</evidence>
<evidence type="ECO:0000256" key="7">
    <source>
        <dbReference type="ARBA" id="ARBA00023136"/>
    </source>
</evidence>
<dbReference type="AlphaFoldDB" id="A0AAN9YTX5"/>
<feature type="region of interest" description="Disordered" evidence="8">
    <location>
        <begin position="1"/>
        <end position="62"/>
    </location>
</feature>
<protein>
    <submittedName>
        <fullName evidence="10">Uncharacterized protein</fullName>
    </submittedName>
</protein>
<evidence type="ECO:0000313" key="10">
    <source>
        <dbReference type="EMBL" id="KAK7754502.1"/>
    </source>
</evidence>
<feature type="transmembrane region" description="Helical" evidence="9">
    <location>
        <begin position="98"/>
        <end position="119"/>
    </location>
</feature>
<proteinExistence type="predicted"/>
<keyword evidence="5 9" id="KW-1133">Transmembrane helix</keyword>
<keyword evidence="6" id="KW-0406">Ion transport</keyword>
<evidence type="ECO:0000256" key="5">
    <source>
        <dbReference type="ARBA" id="ARBA00022989"/>
    </source>
</evidence>
<organism evidence="10 11">
    <name type="scientific">Diatrype stigma</name>
    <dbReference type="NCBI Taxonomy" id="117547"/>
    <lineage>
        <taxon>Eukaryota</taxon>
        <taxon>Fungi</taxon>
        <taxon>Dikarya</taxon>
        <taxon>Ascomycota</taxon>
        <taxon>Pezizomycotina</taxon>
        <taxon>Sordariomycetes</taxon>
        <taxon>Xylariomycetidae</taxon>
        <taxon>Xylariales</taxon>
        <taxon>Diatrypaceae</taxon>
        <taxon>Diatrype</taxon>
    </lineage>
</organism>
<evidence type="ECO:0000256" key="2">
    <source>
        <dbReference type="ARBA" id="ARBA00022448"/>
    </source>
</evidence>
<keyword evidence="3" id="KW-1003">Cell membrane</keyword>
<feature type="transmembrane region" description="Helical" evidence="9">
    <location>
        <begin position="358"/>
        <end position="379"/>
    </location>
</feature>
<dbReference type="PANTHER" id="PTHR33281">
    <property type="entry name" value="UPF0187 PROTEIN YNEE"/>
    <property type="match status" value="1"/>
</dbReference>